<accession>M3CQ98</accession>
<keyword evidence="1" id="KW-0732">Signal</keyword>
<evidence type="ECO:0008006" key="4">
    <source>
        <dbReference type="Google" id="ProtNLM"/>
    </source>
</evidence>
<evidence type="ECO:0000313" key="2">
    <source>
        <dbReference type="EMBL" id="EMF15863.1"/>
    </source>
</evidence>
<dbReference type="EMBL" id="KB456261">
    <property type="protein sequence ID" value="EMF15863.1"/>
    <property type="molecule type" value="Genomic_DNA"/>
</dbReference>
<dbReference type="RefSeq" id="XP_016763984.1">
    <property type="nucleotide sequence ID" value="XM_016900607.1"/>
</dbReference>
<dbReference type="AlphaFoldDB" id="M3CQ98"/>
<reference evidence="2 3" key="1">
    <citation type="journal article" date="2012" name="PLoS Pathog.">
        <title>Diverse lifestyles and strategies of plant pathogenesis encoded in the genomes of eighteen Dothideomycetes fungi.</title>
        <authorList>
            <person name="Ohm R.A."/>
            <person name="Feau N."/>
            <person name="Henrissat B."/>
            <person name="Schoch C.L."/>
            <person name="Horwitz B.A."/>
            <person name="Barry K.W."/>
            <person name="Condon B.J."/>
            <person name="Copeland A.C."/>
            <person name="Dhillon B."/>
            <person name="Glaser F."/>
            <person name="Hesse C.N."/>
            <person name="Kosti I."/>
            <person name="LaButti K."/>
            <person name="Lindquist E.A."/>
            <person name="Lucas S."/>
            <person name="Salamov A.A."/>
            <person name="Bradshaw R.E."/>
            <person name="Ciuffetti L."/>
            <person name="Hamelin R.C."/>
            <person name="Kema G.H.J."/>
            <person name="Lawrence C."/>
            <person name="Scott J.A."/>
            <person name="Spatafora J.W."/>
            <person name="Turgeon B.G."/>
            <person name="de Wit P.J.G.M."/>
            <person name="Zhong S."/>
            <person name="Goodwin S.B."/>
            <person name="Grigoriev I.V."/>
        </authorList>
    </citation>
    <scope>NUCLEOTIDE SEQUENCE [LARGE SCALE GENOMIC DNA]</scope>
    <source>
        <strain evidence="2 3">SO2202</strain>
    </source>
</reference>
<name>M3CQ98_SPHMS</name>
<feature type="chain" id="PRO_5004032026" description="Secreted protein" evidence="1">
    <location>
        <begin position="20"/>
        <end position="155"/>
    </location>
</feature>
<protein>
    <recommendedName>
        <fullName evidence="4">Secreted protein</fullName>
    </recommendedName>
</protein>
<dbReference type="GeneID" id="27897744"/>
<dbReference type="Proteomes" id="UP000016931">
    <property type="component" value="Unassembled WGS sequence"/>
</dbReference>
<evidence type="ECO:0000256" key="1">
    <source>
        <dbReference type="SAM" id="SignalP"/>
    </source>
</evidence>
<keyword evidence="3" id="KW-1185">Reference proteome</keyword>
<proteinExistence type="predicted"/>
<sequence length="155" mass="16549">MLLLLLLPPPLLLMTIRHALPDASWECRTATCLHHVSAAAMAGICLRARRTSEEAVEHGAWAPNYCRKELPAGIVAGATDAAEWSLAKPARAYKGALSRRCTNGMKRVRAAAACVAHNAGMANCRFAHRQTHSSGSSSVARIHEPILCDGATTGR</sequence>
<gene>
    <name evidence="2" type="ORF">SEPMUDRAFT_106058</name>
</gene>
<feature type="signal peptide" evidence="1">
    <location>
        <begin position="1"/>
        <end position="19"/>
    </location>
</feature>
<dbReference type="HOGENOM" id="CLU_1696595_0_0_1"/>
<organism evidence="2 3">
    <name type="scientific">Sphaerulina musiva (strain SO2202)</name>
    <name type="common">Poplar stem canker fungus</name>
    <name type="synonym">Septoria musiva</name>
    <dbReference type="NCBI Taxonomy" id="692275"/>
    <lineage>
        <taxon>Eukaryota</taxon>
        <taxon>Fungi</taxon>
        <taxon>Dikarya</taxon>
        <taxon>Ascomycota</taxon>
        <taxon>Pezizomycotina</taxon>
        <taxon>Dothideomycetes</taxon>
        <taxon>Dothideomycetidae</taxon>
        <taxon>Mycosphaerellales</taxon>
        <taxon>Mycosphaerellaceae</taxon>
        <taxon>Sphaerulina</taxon>
    </lineage>
</organism>
<evidence type="ECO:0000313" key="3">
    <source>
        <dbReference type="Proteomes" id="UP000016931"/>
    </source>
</evidence>